<feature type="chain" id="PRO_5045525362" evidence="1">
    <location>
        <begin position="31"/>
        <end position="406"/>
    </location>
</feature>
<evidence type="ECO:0000313" key="3">
    <source>
        <dbReference type="Proteomes" id="UP001069802"/>
    </source>
</evidence>
<dbReference type="EMBL" id="JAPWGY010000002">
    <property type="protein sequence ID" value="MCZ4280367.1"/>
    <property type="molecule type" value="Genomic_DNA"/>
</dbReference>
<proteinExistence type="predicted"/>
<dbReference type="RefSeq" id="WP_269422573.1">
    <property type="nucleotide sequence ID" value="NZ_JAPWGY010000002.1"/>
</dbReference>
<protein>
    <submittedName>
        <fullName evidence="2">DUF2066 domain-containing protein</fullName>
    </submittedName>
</protein>
<evidence type="ECO:0000313" key="2">
    <source>
        <dbReference type="EMBL" id="MCZ4280367.1"/>
    </source>
</evidence>
<name>A0ABT4LGZ6_9PROT</name>
<dbReference type="InterPro" id="IPR018642">
    <property type="entry name" value="DUF2066"/>
</dbReference>
<keyword evidence="1" id="KW-0732">Signal</keyword>
<comment type="caution">
    <text evidence="2">The sequence shown here is derived from an EMBL/GenBank/DDBJ whole genome shotgun (WGS) entry which is preliminary data.</text>
</comment>
<organism evidence="2 3">
    <name type="scientific">Kiloniella laminariae</name>
    <dbReference type="NCBI Taxonomy" id="454162"/>
    <lineage>
        <taxon>Bacteria</taxon>
        <taxon>Pseudomonadati</taxon>
        <taxon>Pseudomonadota</taxon>
        <taxon>Alphaproteobacteria</taxon>
        <taxon>Rhodospirillales</taxon>
        <taxon>Kiloniellaceae</taxon>
        <taxon>Kiloniella</taxon>
    </lineage>
</organism>
<gene>
    <name evidence="2" type="ORF">O4H49_06240</name>
</gene>
<reference evidence="2" key="1">
    <citation type="submission" date="2022-12" db="EMBL/GenBank/DDBJ databases">
        <title>Bacterial isolates from different developmental stages of Nematostella vectensis.</title>
        <authorList>
            <person name="Fraune S."/>
        </authorList>
    </citation>
    <scope>NUCLEOTIDE SEQUENCE</scope>
    <source>
        <strain evidence="2">G21630-S1</strain>
    </source>
</reference>
<dbReference type="Pfam" id="PF09839">
    <property type="entry name" value="DUF2066"/>
    <property type="match status" value="1"/>
</dbReference>
<evidence type="ECO:0000256" key="1">
    <source>
        <dbReference type="SAM" id="SignalP"/>
    </source>
</evidence>
<feature type="signal peptide" evidence="1">
    <location>
        <begin position="1"/>
        <end position="30"/>
    </location>
</feature>
<dbReference type="Proteomes" id="UP001069802">
    <property type="component" value="Unassembled WGS sequence"/>
</dbReference>
<keyword evidence="3" id="KW-1185">Reference proteome</keyword>
<accession>A0ABT4LGZ6</accession>
<sequence>MRFRRFFYTVGILVSFFVLTSGLFAGAAQAVPEVYTVRNITVDATAKSASDAKAEALSQGYEKAFQILVERLVPQSDLGKVPRLSSKDALGYVLDISLSEERSSAVRYIAKMTVRFKESQTRTLLRNTGAALAETISKPVLVLPIQNRGGESLLWGDRNDWRLAWSGLEDSNGLVPLTLPLGDLEDISFVDAKGALKGQPGLWELSARYGSSDVFISVADLSEDGNSAKVSAVRVGQFGEGRTYRLDVKRSENETTGQMLQRAAQSLDRMLQQDWKQENLLQFGVERWILVQIPIDGLQDWVLINNRLQDIPAINRMNTRTLKRDMVNLDVYFVGDERQLTLALAQKDLALLLNAQSLWELRLLNKPASSQTLSLPGPGTSVPAQNEAVIDEIVVPDSEINLENAQ</sequence>